<dbReference type="Gene3D" id="3.40.50.1820">
    <property type="entry name" value="alpha/beta hydrolase"/>
    <property type="match status" value="1"/>
</dbReference>
<feature type="region of interest" description="Disordered" evidence="1">
    <location>
        <begin position="1"/>
        <end position="24"/>
    </location>
</feature>
<dbReference type="Proteomes" id="UP001499989">
    <property type="component" value="Unassembled WGS sequence"/>
</dbReference>
<accession>A0ABN3T8J1</accession>
<dbReference type="SUPFAM" id="SSF53474">
    <property type="entry name" value="alpha/beta-Hydrolases"/>
    <property type="match status" value="1"/>
</dbReference>
<dbReference type="PANTHER" id="PTHR33428">
    <property type="entry name" value="CHLOROPHYLLASE-2, CHLOROPLASTIC"/>
    <property type="match status" value="1"/>
</dbReference>
<comment type="caution">
    <text evidence="2">The sequence shown here is derived from an EMBL/GenBank/DDBJ whole genome shotgun (WGS) entry which is preliminary data.</text>
</comment>
<proteinExistence type="predicted"/>
<evidence type="ECO:0000313" key="3">
    <source>
        <dbReference type="Proteomes" id="UP001499989"/>
    </source>
</evidence>
<keyword evidence="3" id="KW-1185">Reference proteome</keyword>
<evidence type="ECO:0008006" key="4">
    <source>
        <dbReference type="Google" id="ProtNLM"/>
    </source>
</evidence>
<dbReference type="EMBL" id="BAAASK010000021">
    <property type="protein sequence ID" value="GAA2695359.1"/>
    <property type="molecule type" value="Genomic_DNA"/>
</dbReference>
<sequence>MTSARRRRPADGTRRTARLPGNAQDVRPLLAGMRTSPRSLFRLLTGLLLLTGVLTTGAQASATTQEHRDPVAVAEYDLGDTAFRDPQTGTVSEVRAVVHYPRHLTGRAPLIIMAHGSWWACDRMDAATWPCPSGSRPFPSHRGYDYLGAALAARGFVVASISVDGINQTSFDYGDRARLVNEHLRLWQRLAAARGGPLADRLVDRAGHPVAPRFAGHVDMTRVGTLGHSRGGKGVMWQASDKHRGEWPAGVRVRAVLALAPVKFDDPEGDNSDTLVTRLPFAVVTSGCDGAVREAGQEYLDDVTGRNRATDYSVSLHDANHNFFNTTWTPPFLFGEDDSTCPDRQVTPDRQQDALTAYATAFFASQLQGDRQGLAVLTGVQPLPGGPSTTRVVPAVR</sequence>
<dbReference type="InterPro" id="IPR029058">
    <property type="entry name" value="AB_hydrolase_fold"/>
</dbReference>
<organism evidence="2 3">
    <name type="scientific">Streptomyces violaceolatus</name>
    <dbReference type="NCBI Taxonomy" id="67378"/>
    <lineage>
        <taxon>Bacteria</taxon>
        <taxon>Bacillati</taxon>
        <taxon>Actinomycetota</taxon>
        <taxon>Actinomycetes</taxon>
        <taxon>Kitasatosporales</taxon>
        <taxon>Streptomycetaceae</taxon>
        <taxon>Streptomyces</taxon>
        <taxon>Streptomyces violaceoruber group</taxon>
    </lineage>
</organism>
<evidence type="ECO:0000256" key="1">
    <source>
        <dbReference type="SAM" id="MobiDB-lite"/>
    </source>
</evidence>
<name>A0ABN3T8J1_9ACTN</name>
<protein>
    <recommendedName>
        <fullName evidence="4">Alpha/beta hydrolase</fullName>
    </recommendedName>
</protein>
<evidence type="ECO:0000313" key="2">
    <source>
        <dbReference type="EMBL" id="GAA2695359.1"/>
    </source>
</evidence>
<gene>
    <name evidence="2" type="ORF">GCM10010310_56820</name>
</gene>
<dbReference type="PANTHER" id="PTHR33428:SF14">
    <property type="entry name" value="CARBOXYLESTERASE TYPE B DOMAIN-CONTAINING PROTEIN"/>
    <property type="match status" value="1"/>
</dbReference>
<reference evidence="2 3" key="1">
    <citation type="journal article" date="2019" name="Int. J. Syst. Evol. Microbiol.">
        <title>The Global Catalogue of Microorganisms (GCM) 10K type strain sequencing project: providing services to taxonomists for standard genome sequencing and annotation.</title>
        <authorList>
            <consortium name="The Broad Institute Genomics Platform"/>
            <consortium name="The Broad Institute Genome Sequencing Center for Infectious Disease"/>
            <person name="Wu L."/>
            <person name="Ma J."/>
        </authorList>
    </citation>
    <scope>NUCLEOTIDE SEQUENCE [LARGE SCALE GENOMIC DNA]</scope>
    <source>
        <strain evidence="2 3">JCM 4531</strain>
    </source>
</reference>